<evidence type="ECO:0000256" key="10">
    <source>
        <dbReference type="ARBA" id="ARBA00023049"/>
    </source>
</evidence>
<gene>
    <name evidence="18" type="ORF">TVY486_1108450</name>
</gene>
<dbReference type="GO" id="GO:0006508">
    <property type="term" value="P:proteolysis"/>
    <property type="evidence" value="ECO:0007669"/>
    <property type="project" value="UniProtKB-KW"/>
</dbReference>
<keyword evidence="13" id="KW-1015">Disulfide bond</keyword>
<organism evidence="18">
    <name type="scientific">Trypanosoma vivax (strain Y486)</name>
    <dbReference type="NCBI Taxonomy" id="1055687"/>
    <lineage>
        <taxon>Eukaryota</taxon>
        <taxon>Discoba</taxon>
        <taxon>Euglenozoa</taxon>
        <taxon>Kinetoplastea</taxon>
        <taxon>Metakinetoplastina</taxon>
        <taxon>Trypanosomatida</taxon>
        <taxon>Trypanosomatidae</taxon>
        <taxon>Trypanosoma</taxon>
        <taxon>Duttonella</taxon>
    </lineage>
</organism>
<keyword evidence="11" id="KW-0472">Membrane</keyword>
<feature type="signal peptide" evidence="17">
    <location>
        <begin position="1"/>
        <end position="16"/>
    </location>
</feature>
<evidence type="ECO:0000256" key="16">
    <source>
        <dbReference type="PIRSR" id="PIRSR601577-2"/>
    </source>
</evidence>
<dbReference type="Gene3D" id="2.30.34.10">
    <property type="entry name" value="Leishmanolysin domain 4"/>
    <property type="match status" value="1"/>
</dbReference>
<dbReference type="GO" id="GO:0016020">
    <property type="term" value="C:membrane"/>
    <property type="evidence" value="ECO:0007669"/>
    <property type="project" value="UniProtKB-SubCell"/>
</dbReference>
<evidence type="ECO:0000256" key="2">
    <source>
        <dbReference type="ARBA" id="ARBA00004370"/>
    </source>
</evidence>
<dbReference type="Gene3D" id="2.10.55.10">
    <property type="entry name" value="Leishmanolysin domain 3"/>
    <property type="match status" value="1"/>
</dbReference>
<evidence type="ECO:0000256" key="11">
    <source>
        <dbReference type="ARBA" id="ARBA00023136"/>
    </source>
</evidence>
<reference evidence="18" key="1">
    <citation type="journal article" date="2012" name="Proc. Natl. Acad. Sci. U.S.A.">
        <title>Antigenic diversity is generated by distinct evolutionary mechanisms in African trypanosome species.</title>
        <authorList>
            <person name="Jackson A.P."/>
            <person name="Berry A."/>
            <person name="Aslett M."/>
            <person name="Allison H.C."/>
            <person name="Burton P."/>
            <person name="Vavrova-Anderson J."/>
            <person name="Brown R."/>
            <person name="Browne H."/>
            <person name="Corton N."/>
            <person name="Hauser H."/>
            <person name="Gamble J."/>
            <person name="Gilderthorp R."/>
            <person name="Marcello L."/>
            <person name="McQuillan J."/>
            <person name="Otto T.D."/>
            <person name="Quail M.A."/>
            <person name="Sanders M.J."/>
            <person name="van Tonder A."/>
            <person name="Ginger M.L."/>
            <person name="Field M.C."/>
            <person name="Barry J.D."/>
            <person name="Hertz-Fowler C."/>
            <person name="Berriman M."/>
        </authorList>
    </citation>
    <scope>NUCLEOTIDE SEQUENCE</scope>
    <source>
        <strain evidence="18">Y486</strain>
    </source>
</reference>
<comment type="subcellular location">
    <subcellularLocation>
        <location evidence="2">Membrane</location>
    </subcellularLocation>
</comment>
<evidence type="ECO:0000256" key="8">
    <source>
        <dbReference type="ARBA" id="ARBA00022833"/>
    </source>
</evidence>
<comment type="cofactor">
    <cofactor evidence="16 17">
        <name>Zn(2+)</name>
        <dbReference type="ChEBI" id="CHEBI:29105"/>
    </cofactor>
    <text evidence="16 17">Binds 1 zinc ion per subunit.</text>
</comment>
<accession>G0UC13</accession>
<evidence type="ECO:0000256" key="13">
    <source>
        <dbReference type="ARBA" id="ARBA00023157"/>
    </source>
</evidence>
<evidence type="ECO:0000256" key="7">
    <source>
        <dbReference type="ARBA" id="ARBA00022801"/>
    </source>
</evidence>
<protein>
    <recommendedName>
        <fullName evidence="17">Leishmanolysin-like peptidase</fullName>
        <ecNumber evidence="17">3.4.24.-</ecNumber>
    </recommendedName>
</protein>
<evidence type="ECO:0000256" key="15">
    <source>
        <dbReference type="PIRSR" id="PIRSR601577-1"/>
    </source>
</evidence>
<sequence>MSHRFLLLLMVITSHATSTDDTSAPRCMFDEAIRSNSEFKLPVVRLSPPGPVGVLEATTAGESSEVWDTIRFQVFKRDIEDSSKYCTQVGQVRSNFMNAMVHCSADSVLTPEKKYTMLTGVIPTAVKMHTDRLMVKPLNTSLKVPKIPGGMCGNYNIPPEHHTAGVPGADMVLYGSAGPMGMAAAWAAPCALLDYHTGRPIFGVFNIGPEAISTVDGTARVLAHEIAHALGFGHHIMVMLGMVANLTNVRGKPHSQGLKTPKVVEVGQLFFGCSTITSVELEDEGGSGTVNSHWEARNLKEEMMTGVKSTGGGFYSAFTMAFFEDTGLYKAKWGAEESMNWGYNAGCRFLEEKCVVNGKSNFPEWFCDSMLHYGERACTADRRGLGNCRLGRVTKGLQSHHQYFGNEGLVGVAPLMDFCPIVEAYSNTGCIDGDANMMLGSRIGPNSRCVKGVDIKVSGYSNLFGDVCVDVDCNSSNVRLRLANDDEWRECTEGTPVTSNKSFASGHVICPKKSDVCQSRQTSRGLISFSSSDTCRCSLAWFGVLQAILWAFLRPLRSASW</sequence>
<evidence type="ECO:0000256" key="3">
    <source>
        <dbReference type="ARBA" id="ARBA00005860"/>
    </source>
</evidence>
<evidence type="ECO:0000256" key="4">
    <source>
        <dbReference type="ARBA" id="ARBA00022670"/>
    </source>
</evidence>
<evidence type="ECO:0000256" key="1">
    <source>
        <dbReference type="ARBA" id="ARBA00001249"/>
    </source>
</evidence>
<feature type="chain" id="PRO_5023975686" description="Leishmanolysin-like peptidase" evidence="17">
    <location>
        <begin position="17"/>
        <end position="561"/>
    </location>
</feature>
<dbReference type="FunFam" id="3.90.132.10:FF:000001">
    <property type="entry name" value="leishmanolysin-like peptidase isoform X2"/>
    <property type="match status" value="1"/>
</dbReference>
<dbReference type="GO" id="GO:0005737">
    <property type="term" value="C:cytoplasm"/>
    <property type="evidence" value="ECO:0007669"/>
    <property type="project" value="TreeGrafter"/>
</dbReference>
<dbReference type="PANTHER" id="PTHR10942:SF0">
    <property type="entry name" value="LEISHMANOLYSIN-LIKE PEPTIDASE"/>
    <property type="match status" value="1"/>
</dbReference>
<keyword evidence="6 17" id="KW-0732">Signal</keyword>
<dbReference type="PRINTS" id="PR00782">
    <property type="entry name" value="LSHMANOLYSIN"/>
</dbReference>
<feature type="binding site" evidence="16">
    <location>
        <position position="228"/>
    </location>
    <ligand>
        <name>Zn(2+)</name>
        <dbReference type="ChEBI" id="CHEBI:29105"/>
        <note>catalytic</note>
    </ligand>
</feature>
<feature type="active site" evidence="15">
    <location>
        <position position="225"/>
    </location>
</feature>
<evidence type="ECO:0000256" key="6">
    <source>
        <dbReference type="ARBA" id="ARBA00022729"/>
    </source>
</evidence>
<evidence type="ECO:0000256" key="17">
    <source>
        <dbReference type="RuleBase" id="RU366077"/>
    </source>
</evidence>
<keyword evidence="9" id="KW-0130">Cell adhesion</keyword>
<dbReference type="EC" id="3.4.24.-" evidence="17"/>
<dbReference type="Gene3D" id="3.90.132.10">
    <property type="entry name" value="Leishmanolysin , domain 2"/>
    <property type="match status" value="1"/>
</dbReference>
<evidence type="ECO:0000256" key="9">
    <source>
        <dbReference type="ARBA" id="ARBA00022889"/>
    </source>
</evidence>
<proteinExistence type="inferred from homology"/>
<dbReference type="GO" id="GO:0004222">
    <property type="term" value="F:metalloendopeptidase activity"/>
    <property type="evidence" value="ECO:0007669"/>
    <property type="project" value="UniProtKB-UniRule"/>
</dbReference>
<evidence type="ECO:0000256" key="14">
    <source>
        <dbReference type="ARBA" id="ARBA00023180"/>
    </source>
</evidence>
<evidence type="ECO:0000256" key="5">
    <source>
        <dbReference type="ARBA" id="ARBA00022723"/>
    </source>
</evidence>
<dbReference type="EMBL" id="HE573027">
    <property type="protein sequence ID" value="CCC53361.1"/>
    <property type="molecule type" value="Genomic_DNA"/>
</dbReference>
<dbReference type="InterPro" id="IPR001577">
    <property type="entry name" value="Peptidase_M8"/>
</dbReference>
<evidence type="ECO:0000313" key="18">
    <source>
        <dbReference type="EMBL" id="CCC53361.1"/>
    </source>
</evidence>
<dbReference type="SUPFAM" id="SSF55486">
    <property type="entry name" value="Metalloproteases ('zincins'), catalytic domain"/>
    <property type="match status" value="1"/>
</dbReference>
<name>G0UC13_TRYVY</name>
<feature type="binding site" evidence="16">
    <location>
        <position position="224"/>
    </location>
    <ligand>
        <name>Zn(2+)</name>
        <dbReference type="ChEBI" id="CHEBI:29105"/>
        <note>catalytic</note>
    </ligand>
</feature>
<dbReference type="GO" id="GO:0007155">
    <property type="term" value="P:cell adhesion"/>
    <property type="evidence" value="ECO:0007669"/>
    <property type="project" value="UniProtKB-KW"/>
</dbReference>
<keyword evidence="8 16" id="KW-0862">Zinc</keyword>
<dbReference type="Pfam" id="PF01457">
    <property type="entry name" value="Peptidase_M8"/>
    <property type="match status" value="1"/>
</dbReference>
<dbReference type="PANTHER" id="PTHR10942">
    <property type="entry name" value="LEISHMANOLYSIN-LIKE PEPTIDASE"/>
    <property type="match status" value="1"/>
</dbReference>
<keyword evidence="12" id="KW-0865">Zymogen</keyword>
<keyword evidence="4 17" id="KW-0645">Protease</keyword>
<dbReference type="VEuPathDB" id="TriTrypDB:TvY486_1108450"/>
<keyword evidence="7 17" id="KW-0378">Hydrolase</keyword>
<keyword evidence="5 16" id="KW-0479">Metal-binding</keyword>
<comment type="similarity">
    <text evidence="3 17">Belongs to the peptidase M8 family.</text>
</comment>
<dbReference type="Gene3D" id="3.10.170.20">
    <property type="match status" value="1"/>
</dbReference>
<feature type="binding site" evidence="16">
    <location>
        <position position="293"/>
    </location>
    <ligand>
        <name>Zn(2+)</name>
        <dbReference type="ChEBI" id="CHEBI:29105"/>
        <note>catalytic</note>
    </ligand>
</feature>
<evidence type="ECO:0000256" key="12">
    <source>
        <dbReference type="ARBA" id="ARBA00023145"/>
    </source>
</evidence>
<dbReference type="GO" id="GO:0046872">
    <property type="term" value="F:metal ion binding"/>
    <property type="evidence" value="ECO:0007669"/>
    <property type="project" value="UniProtKB-KW"/>
</dbReference>
<keyword evidence="10 16" id="KW-0482">Metalloprotease</keyword>
<keyword evidence="14" id="KW-0325">Glycoprotein</keyword>
<dbReference type="AlphaFoldDB" id="G0UC13"/>
<comment type="catalytic activity">
    <reaction evidence="1">
        <text>Preference for hydrophobic residues at P1 and P1' and basic residues at P2' and P3'. A model nonapeptide is cleaved at -Ala-Tyr-|-Leu-Lys-Lys-.</text>
        <dbReference type="EC" id="3.4.24.36"/>
    </reaction>
</comment>